<dbReference type="Pfam" id="PF01520">
    <property type="entry name" value="Amidase_3"/>
    <property type="match status" value="1"/>
</dbReference>
<dbReference type="Proteomes" id="UP000242205">
    <property type="component" value="Chromosome"/>
</dbReference>
<accession>A0A2I6S9M7</accession>
<evidence type="ECO:0000256" key="1">
    <source>
        <dbReference type="ARBA" id="ARBA00001561"/>
    </source>
</evidence>
<proteinExistence type="predicted"/>
<comment type="catalytic activity">
    <reaction evidence="1">
        <text>Hydrolyzes the link between N-acetylmuramoyl residues and L-amino acid residues in certain cell-wall glycopeptides.</text>
        <dbReference type="EC" id="3.5.1.28"/>
    </reaction>
</comment>
<evidence type="ECO:0000313" key="6">
    <source>
        <dbReference type="EMBL" id="AUN95944.1"/>
    </source>
</evidence>
<dbReference type="PANTHER" id="PTHR30404:SF0">
    <property type="entry name" value="N-ACETYLMURAMOYL-L-ALANINE AMIDASE AMIC"/>
    <property type="match status" value="1"/>
</dbReference>
<dbReference type="GO" id="GO:0008745">
    <property type="term" value="F:N-acetylmuramoyl-L-alanine amidase activity"/>
    <property type="evidence" value="ECO:0007669"/>
    <property type="project" value="UniProtKB-EC"/>
</dbReference>
<keyword evidence="7" id="KW-1185">Reference proteome</keyword>
<dbReference type="OrthoDB" id="8525541at2"/>
<feature type="chain" id="PRO_5014475743" description="N-acetylmuramoyl-L-alanine amidase" evidence="4">
    <location>
        <begin position="26"/>
        <end position="245"/>
    </location>
</feature>
<feature type="domain" description="MurNAc-LAA" evidence="5">
    <location>
        <begin position="30"/>
        <end position="230"/>
    </location>
</feature>
<keyword evidence="4" id="KW-0732">Signal</keyword>
<dbReference type="AlphaFoldDB" id="A0A2I6S9M7"/>
<evidence type="ECO:0000256" key="3">
    <source>
        <dbReference type="ARBA" id="ARBA00022801"/>
    </source>
</evidence>
<dbReference type="EMBL" id="CP025682">
    <property type="protein sequence ID" value="AUN95944.1"/>
    <property type="molecule type" value="Genomic_DNA"/>
</dbReference>
<feature type="signal peptide" evidence="4">
    <location>
        <begin position="1"/>
        <end position="25"/>
    </location>
</feature>
<dbReference type="RefSeq" id="WP_102247989.1">
    <property type="nucleotide sequence ID" value="NZ_CP025682.1"/>
</dbReference>
<dbReference type="PANTHER" id="PTHR30404">
    <property type="entry name" value="N-ACETYLMURAMOYL-L-ALANINE AMIDASE"/>
    <property type="match status" value="1"/>
</dbReference>
<dbReference type="EC" id="3.5.1.28" evidence="2"/>
<organism evidence="6 7">
    <name type="scientific">Pseudazoarcus pumilus</name>
    <dbReference type="NCBI Taxonomy" id="2067960"/>
    <lineage>
        <taxon>Bacteria</taxon>
        <taxon>Pseudomonadati</taxon>
        <taxon>Pseudomonadota</taxon>
        <taxon>Betaproteobacteria</taxon>
        <taxon>Rhodocyclales</taxon>
        <taxon>Zoogloeaceae</taxon>
        <taxon>Pseudazoarcus</taxon>
    </lineage>
</organism>
<dbReference type="GO" id="GO:0030288">
    <property type="term" value="C:outer membrane-bounded periplasmic space"/>
    <property type="evidence" value="ECO:0007669"/>
    <property type="project" value="TreeGrafter"/>
</dbReference>
<dbReference type="GO" id="GO:0009253">
    <property type="term" value="P:peptidoglycan catabolic process"/>
    <property type="evidence" value="ECO:0007669"/>
    <property type="project" value="InterPro"/>
</dbReference>
<evidence type="ECO:0000256" key="2">
    <source>
        <dbReference type="ARBA" id="ARBA00011901"/>
    </source>
</evidence>
<sequence length="245" mass="26694">MATATESVRTALACAIALCAAGATAAPPLVAVDIGHTLDAPGAISARGRPELEFNHDLARALVKALEARGIDTVLVNADGRIESLAARPANVPHADFFISIHHDSTGAHELTEWEWMGTSQTFNDRWSGHSLFVSRRNPDLALSTLCGRSIGARLQRAGFVPTHKNGRKRGYVDFEHALHHFDNLIVLYRAEQAALLFEAGVIKHRDEELLLRDARYQARMADEIATGLAACLSTRSDDITRDAR</sequence>
<gene>
    <name evidence="6" type="ORF">C0099_13975</name>
</gene>
<protein>
    <recommendedName>
        <fullName evidence="2">N-acetylmuramoyl-L-alanine amidase</fullName>
        <ecNumber evidence="2">3.5.1.28</ecNumber>
    </recommendedName>
</protein>
<keyword evidence="3" id="KW-0378">Hydrolase</keyword>
<evidence type="ECO:0000259" key="5">
    <source>
        <dbReference type="Pfam" id="PF01520"/>
    </source>
</evidence>
<dbReference type="CDD" id="cd02696">
    <property type="entry name" value="MurNAc-LAA"/>
    <property type="match status" value="1"/>
</dbReference>
<dbReference type="Gene3D" id="3.40.630.40">
    <property type="entry name" value="Zn-dependent exopeptidases"/>
    <property type="match status" value="1"/>
</dbReference>
<dbReference type="InterPro" id="IPR050695">
    <property type="entry name" value="N-acetylmuramoyl_amidase_3"/>
</dbReference>
<evidence type="ECO:0000256" key="4">
    <source>
        <dbReference type="SAM" id="SignalP"/>
    </source>
</evidence>
<evidence type="ECO:0000313" key="7">
    <source>
        <dbReference type="Proteomes" id="UP000242205"/>
    </source>
</evidence>
<dbReference type="KEGG" id="atw:C0099_13975"/>
<dbReference type="SUPFAM" id="SSF53187">
    <property type="entry name" value="Zn-dependent exopeptidases"/>
    <property type="match status" value="1"/>
</dbReference>
<reference evidence="6 7" key="1">
    <citation type="submission" date="2018-01" db="EMBL/GenBank/DDBJ databases">
        <authorList>
            <person name="Fu G.-Y."/>
        </authorList>
    </citation>
    <scope>NUCLEOTIDE SEQUENCE [LARGE SCALE GENOMIC DNA]</scope>
    <source>
        <strain evidence="6 7">SY39</strain>
    </source>
</reference>
<name>A0A2I6S9M7_9RHOO</name>
<dbReference type="InterPro" id="IPR002508">
    <property type="entry name" value="MurNAc-LAA_cat"/>
</dbReference>